<evidence type="ECO:0000313" key="3">
    <source>
        <dbReference type="Proteomes" id="UP000324222"/>
    </source>
</evidence>
<feature type="region of interest" description="Disordered" evidence="1">
    <location>
        <begin position="1"/>
        <end position="21"/>
    </location>
</feature>
<dbReference type="EMBL" id="VSRR010007382">
    <property type="protein sequence ID" value="MPC46795.1"/>
    <property type="molecule type" value="Genomic_DNA"/>
</dbReference>
<gene>
    <name evidence="2" type="ORF">E2C01_040521</name>
</gene>
<accession>A0A5B7FMW9</accession>
<evidence type="ECO:0000256" key="1">
    <source>
        <dbReference type="SAM" id="MobiDB-lite"/>
    </source>
</evidence>
<sequence length="64" mass="7306">MSSKTQDHPTHNFQARADRLGKQSNLSPLALPFYVPKQRVIKRCSFSHRLIENNRSFGASLPLL</sequence>
<dbReference type="Proteomes" id="UP000324222">
    <property type="component" value="Unassembled WGS sequence"/>
</dbReference>
<evidence type="ECO:0000313" key="2">
    <source>
        <dbReference type="EMBL" id="MPC46795.1"/>
    </source>
</evidence>
<comment type="caution">
    <text evidence="2">The sequence shown here is derived from an EMBL/GenBank/DDBJ whole genome shotgun (WGS) entry which is preliminary data.</text>
</comment>
<dbReference type="AlphaFoldDB" id="A0A5B7FMW9"/>
<name>A0A5B7FMW9_PORTR</name>
<proteinExistence type="predicted"/>
<organism evidence="2 3">
    <name type="scientific">Portunus trituberculatus</name>
    <name type="common">Swimming crab</name>
    <name type="synonym">Neptunus trituberculatus</name>
    <dbReference type="NCBI Taxonomy" id="210409"/>
    <lineage>
        <taxon>Eukaryota</taxon>
        <taxon>Metazoa</taxon>
        <taxon>Ecdysozoa</taxon>
        <taxon>Arthropoda</taxon>
        <taxon>Crustacea</taxon>
        <taxon>Multicrustacea</taxon>
        <taxon>Malacostraca</taxon>
        <taxon>Eumalacostraca</taxon>
        <taxon>Eucarida</taxon>
        <taxon>Decapoda</taxon>
        <taxon>Pleocyemata</taxon>
        <taxon>Brachyura</taxon>
        <taxon>Eubrachyura</taxon>
        <taxon>Portunoidea</taxon>
        <taxon>Portunidae</taxon>
        <taxon>Portuninae</taxon>
        <taxon>Portunus</taxon>
    </lineage>
</organism>
<protein>
    <submittedName>
        <fullName evidence="2">Uncharacterized protein</fullName>
    </submittedName>
</protein>
<keyword evidence="3" id="KW-1185">Reference proteome</keyword>
<reference evidence="2 3" key="1">
    <citation type="submission" date="2019-05" db="EMBL/GenBank/DDBJ databases">
        <title>Another draft genome of Portunus trituberculatus and its Hox gene families provides insights of decapod evolution.</title>
        <authorList>
            <person name="Jeong J.-H."/>
            <person name="Song I."/>
            <person name="Kim S."/>
            <person name="Choi T."/>
            <person name="Kim D."/>
            <person name="Ryu S."/>
            <person name="Kim W."/>
        </authorList>
    </citation>
    <scope>NUCLEOTIDE SEQUENCE [LARGE SCALE GENOMIC DNA]</scope>
    <source>
        <tissue evidence="2">Muscle</tissue>
    </source>
</reference>